<feature type="domain" description="Outer-membrane lipoprotein Wza C-terminal" evidence="17">
    <location>
        <begin position="339"/>
        <end position="356"/>
    </location>
</feature>
<evidence type="ECO:0000256" key="3">
    <source>
        <dbReference type="ARBA" id="ARBA00022448"/>
    </source>
</evidence>
<evidence type="ECO:0000256" key="10">
    <source>
        <dbReference type="ARBA" id="ARBA00023114"/>
    </source>
</evidence>
<dbReference type="GO" id="GO:0006811">
    <property type="term" value="P:monoatomic ion transport"/>
    <property type="evidence" value="ECO:0007669"/>
    <property type="project" value="UniProtKB-KW"/>
</dbReference>
<comment type="similarity">
    <text evidence="2">Belongs to the BexD/CtrA/VexA family.</text>
</comment>
<evidence type="ECO:0000256" key="9">
    <source>
        <dbReference type="ARBA" id="ARBA00023065"/>
    </source>
</evidence>
<dbReference type="InterPro" id="IPR049712">
    <property type="entry name" value="Poly_export"/>
</dbReference>
<keyword evidence="7 15" id="KW-0732">Signal</keyword>
<keyword evidence="10" id="KW-0626">Porin</keyword>
<reference evidence="19 20" key="1">
    <citation type="submission" date="2016-10" db="EMBL/GenBank/DDBJ databases">
        <authorList>
            <person name="de Groot N.N."/>
        </authorList>
    </citation>
    <scope>NUCLEOTIDE SEQUENCE [LARGE SCALE GENOMIC DNA]</scope>
    <source>
        <strain evidence="19 20">HLD2</strain>
    </source>
</reference>
<dbReference type="GO" id="GO:0009279">
    <property type="term" value="C:cell outer membrane"/>
    <property type="evidence" value="ECO:0007669"/>
    <property type="project" value="UniProtKB-SubCell"/>
</dbReference>
<keyword evidence="14" id="KW-0449">Lipoprotein</keyword>
<keyword evidence="3" id="KW-0813">Transport</keyword>
<feature type="chain" id="PRO_5011511591" evidence="15">
    <location>
        <begin position="24"/>
        <end position="366"/>
    </location>
</feature>
<dbReference type="InterPro" id="IPR003715">
    <property type="entry name" value="Poly_export_N"/>
</dbReference>
<evidence type="ECO:0000256" key="4">
    <source>
        <dbReference type="ARBA" id="ARBA00022452"/>
    </source>
</evidence>
<gene>
    <name evidence="19" type="ORF">SAMN03097708_01552</name>
</gene>
<keyword evidence="13" id="KW-0998">Cell outer membrane</keyword>
<evidence type="ECO:0000313" key="19">
    <source>
        <dbReference type="EMBL" id="SCZ57938.1"/>
    </source>
</evidence>
<dbReference type="PANTHER" id="PTHR33619:SF3">
    <property type="entry name" value="POLYSACCHARIDE EXPORT PROTEIN GFCE-RELATED"/>
    <property type="match status" value="1"/>
</dbReference>
<evidence type="ECO:0000256" key="5">
    <source>
        <dbReference type="ARBA" id="ARBA00022597"/>
    </source>
</evidence>
<feature type="domain" description="SLBB" evidence="18">
    <location>
        <begin position="254"/>
        <end position="335"/>
    </location>
</feature>
<keyword evidence="8" id="KW-0625">Polysaccharide transport</keyword>
<keyword evidence="11" id="KW-0472">Membrane</keyword>
<feature type="domain" description="SLBB" evidence="18">
    <location>
        <begin position="170"/>
        <end position="247"/>
    </location>
</feature>
<sequence>MRRTKIFSLLILAGLVTLLSGCATTPGMKMDVSAMTQVAPEPTDPQIQPRLVPITPQLIAEQTRARTHRSRPAAAAERLDESDYRIGPGDVLTVTVWDHPELTIPAGEFRSAEIAGHLVDADGAIFYPYIGVLEVAGLTIGEIRKLIAERLHHYIQRPQVDVRVAAYRSKKVYIAGQVGTPNVVPINDRPLTVVEAINLAGGTTPEADLTDVRVTRGSQVHQLDLLSIYSAGAEGNFRLRDGDQIYVPDRSDNQVYVMGEVNDPSTAAMRHGRLSLAEAISAAGGMDKDLADASQIFVIRGDINQPSVYQLNAASADAMLLATAFPLQKYDVVYVSPTGLTRWNRVVRQILPTIQTLWQTDNLVNR</sequence>
<dbReference type="Pfam" id="PF22461">
    <property type="entry name" value="SLBB_2"/>
    <property type="match status" value="2"/>
</dbReference>
<evidence type="ECO:0000313" key="20">
    <source>
        <dbReference type="Proteomes" id="UP000199648"/>
    </source>
</evidence>
<keyword evidence="4" id="KW-1134">Transmembrane beta strand</keyword>
<feature type="domain" description="Polysaccharide export protein N-terminal" evidence="16">
    <location>
        <begin position="81"/>
        <end position="164"/>
    </location>
</feature>
<dbReference type="RefSeq" id="WP_175452484.1">
    <property type="nucleotide sequence ID" value="NZ_FMWD01000004.1"/>
</dbReference>
<dbReference type="STRING" id="415747.SAMN03097708_01552"/>
<dbReference type="InterPro" id="IPR040716">
    <property type="entry name" value="Wza_C"/>
</dbReference>
<evidence type="ECO:0000256" key="11">
    <source>
        <dbReference type="ARBA" id="ARBA00023136"/>
    </source>
</evidence>
<keyword evidence="20" id="KW-1185">Reference proteome</keyword>
<keyword evidence="12" id="KW-0564">Palmitate</keyword>
<evidence type="ECO:0000256" key="6">
    <source>
        <dbReference type="ARBA" id="ARBA00022692"/>
    </source>
</evidence>
<evidence type="ECO:0000256" key="2">
    <source>
        <dbReference type="ARBA" id="ARBA00009450"/>
    </source>
</evidence>
<dbReference type="Gene3D" id="3.30.1950.10">
    <property type="entry name" value="wza like domain"/>
    <property type="match status" value="1"/>
</dbReference>
<dbReference type="EMBL" id="FMWD01000004">
    <property type="protein sequence ID" value="SCZ57938.1"/>
    <property type="molecule type" value="Genomic_DNA"/>
</dbReference>
<dbReference type="Proteomes" id="UP000199648">
    <property type="component" value="Unassembled WGS sequence"/>
</dbReference>
<evidence type="ECO:0000256" key="13">
    <source>
        <dbReference type="ARBA" id="ARBA00023237"/>
    </source>
</evidence>
<evidence type="ECO:0000256" key="7">
    <source>
        <dbReference type="ARBA" id="ARBA00022729"/>
    </source>
</evidence>
<dbReference type="Pfam" id="PF18412">
    <property type="entry name" value="Wza_C"/>
    <property type="match status" value="1"/>
</dbReference>
<dbReference type="PROSITE" id="PS51257">
    <property type="entry name" value="PROKAR_LIPOPROTEIN"/>
    <property type="match status" value="1"/>
</dbReference>
<evidence type="ECO:0000259" key="17">
    <source>
        <dbReference type="Pfam" id="PF18412"/>
    </source>
</evidence>
<dbReference type="AlphaFoldDB" id="A0A1G5Q8I8"/>
<evidence type="ECO:0000256" key="1">
    <source>
        <dbReference type="ARBA" id="ARBA00004571"/>
    </source>
</evidence>
<evidence type="ECO:0000259" key="18">
    <source>
        <dbReference type="Pfam" id="PF22461"/>
    </source>
</evidence>
<proteinExistence type="inferred from homology"/>
<evidence type="ECO:0000256" key="8">
    <source>
        <dbReference type="ARBA" id="ARBA00023047"/>
    </source>
</evidence>
<dbReference type="Gene3D" id="1.20.5.70">
    <property type="match status" value="1"/>
</dbReference>
<evidence type="ECO:0000256" key="15">
    <source>
        <dbReference type="SAM" id="SignalP"/>
    </source>
</evidence>
<evidence type="ECO:0000256" key="12">
    <source>
        <dbReference type="ARBA" id="ARBA00023139"/>
    </source>
</evidence>
<dbReference type="PANTHER" id="PTHR33619">
    <property type="entry name" value="POLYSACCHARIDE EXPORT PROTEIN GFCE-RELATED"/>
    <property type="match status" value="1"/>
</dbReference>
<keyword evidence="5" id="KW-0762">Sugar transport</keyword>
<dbReference type="InterPro" id="IPR054765">
    <property type="entry name" value="SLBB_dom"/>
</dbReference>
<keyword evidence="6" id="KW-0812">Transmembrane</keyword>
<dbReference type="GO" id="GO:0015288">
    <property type="term" value="F:porin activity"/>
    <property type="evidence" value="ECO:0007669"/>
    <property type="project" value="UniProtKB-KW"/>
</dbReference>
<name>A0A1G5Q8I8_9GAMM</name>
<dbReference type="Pfam" id="PF02563">
    <property type="entry name" value="Poly_export"/>
    <property type="match status" value="1"/>
</dbReference>
<protein>
    <submittedName>
        <fullName evidence="19">Polysaccharide export outer membrane protein</fullName>
    </submittedName>
</protein>
<dbReference type="NCBIfam" id="NF011658">
    <property type="entry name" value="PRK15078.1"/>
    <property type="match status" value="1"/>
</dbReference>
<evidence type="ECO:0000256" key="14">
    <source>
        <dbReference type="ARBA" id="ARBA00023288"/>
    </source>
</evidence>
<dbReference type="Gene3D" id="3.10.560.10">
    <property type="entry name" value="Outer membrane lipoprotein wza domain like"/>
    <property type="match status" value="2"/>
</dbReference>
<comment type="subcellular location">
    <subcellularLocation>
        <location evidence="1">Cell outer membrane</location>
        <topology evidence="1">Multi-pass membrane protein</topology>
    </subcellularLocation>
</comment>
<dbReference type="GO" id="GO:0046930">
    <property type="term" value="C:pore complex"/>
    <property type="evidence" value="ECO:0007669"/>
    <property type="project" value="UniProtKB-KW"/>
</dbReference>
<feature type="signal peptide" evidence="15">
    <location>
        <begin position="1"/>
        <end position="23"/>
    </location>
</feature>
<accession>A0A1G5Q8I8</accession>
<organism evidence="19 20">
    <name type="scientific">Thiohalomonas denitrificans</name>
    <dbReference type="NCBI Taxonomy" id="415747"/>
    <lineage>
        <taxon>Bacteria</taxon>
        <taxon>Pseudomonadati</taxon>
        <taxon>Pseudomonadota</taxon>
        <taxon>Gammaproteobacteria</taxon>
        <taxon>Thiohalomonadales</taxon>
        <taxon>Thiohalomonadaceae</taxon>
        <taxon>Thiohalomonas</taxon>
    </lineage>
</organism>
<dbReference type="GO" id="GO:0015159">
    <property type="term" value="F:polysaccharide transmembrane transporter activity"/>
    <property type="evidence" value="ECO:0007669"/>
    <property type="project" value="InterPro"/>
</dbReference>
<keyword evidence="9" id="KW-0406">Ion transport</keyword>
<evidence type="ECO:0000259" key="16">
    <source>
        <dbReference type="Pfam" id="PF02563"/>
    </source>
</evidence>